<dbReference type="InterPro" id="IPR000835">
    <property type="entry name" value="HTH_MarR-typ"/>
</dbReference>
<dbReference type="PANTHER" id="PTHR33164:SF64">
    <property type="entry name" value="TRANSCRIPTIONAL REGULATOR SLYA"/>
    <property type="match status" value="1"/>
</dbReference>
<sequence>MPEQDISQYLAYLLASANRRMRIGLAQSIAAEEVTEEHWRILQVLGDEQGRAMGELAELVLLNHPALTKNIDKLVSRGLVQRAADAADSRRVLVYITDLGLETVSRLKKSVDAHHHVIEEALGPRKTSQLKKLLETFIDECEAG</sequence>
<keyword evidence="2 5" id="KW-0238">DNA-binding</keyword>
<proteinExistence type="predicted"/>
<dbReference type="GO" id="GO:0003700">
    <property type="term" value="F:DNA-binding transcription factor activity"/>
    <property type="evidence" value="ECO:0007669"/>
    <property type="project" value="InterPro"/>
</dbReference>
<protein>
    <submittedName>
        <fullName evidence="5">DNA-binding MarR family transcriptional regulator</fullName>
    </submittedName>
</protein>
<dbReference type="InterPro" id="IPR039422">
    <property type="entry name" value="MarR/SlyA-like"/>
</dbReference>
<dbReference type="Proteomes" id="UP000319722">
    <property type="component" value="Unassembled WGS sequence"/>
</dbReference>
<evidence type="ECO:0000256" key="1">
    <source>
        <dbReference type="ARBA" id="ARBA00023015"/>
    </source>
</evidence>
<dbReference type="AlphaFoldDB" id="A0A561BBC8"/>
<dbReference type="Gene3D" id="1.10.10.10">
    <property type="entry name" value="Winged helix-like DNA-binding domain superfamily/Winged helix DNA-binding domain"/>
    <property type="match status" value="1"/>
</dbReference>
<dbReference type="PROSITE" id="PS50995">
    <property type="entry name" value="HTH_MARR_2"/>
    <property type="match status" value="1"/>
</dbReference>
<accession>A0A561BBC8</accession>
<reference evidence="5 6" key="1">
    <citation type="submission" date="2019-06" db="EMBL/GenBank/DDBJ databases">
        <title>Sorghum-associated microbial communities from plants grown in Nebraska, USA.</title>
        <authorList>
            <person name="Schachtman D."/>
        </authorList>
    </citation>
    <scope>NUCLEOTIDE SEQUENCE [LARGE SCALE GENOMIC DNA]</scope>
    <source>
        <strain evidence="5 6">T529</strain>
    </source>
</reference>
<dbReference type="SMART" id="SM00347">
    <property type="entry name" value="HTH_MARR"/>
    <property type="match status" value="1"/>
</dbReference>
<evidence type="ECO:0000313" key="5">
    <source>
        <dbReference type="EMBL" id="TWD76193.1"/>
    </source>
</evidence>
<dbReference type="GO" id="GO:0006950">
    <property type="term" value="P:response to stress"/>
    <property type="evidence" value="ECO:0007669"/>
    <property type="project" value="TreeGrafter"/>
</dbReference>
<feature type="domain" description="HTH marR-type" evidence="4">
    <location>
        <begin position="7"/>
        <end position="139"/>
    </location>
</feature>
<name>A0A561BBC8_9BURK</name>
<keyword evidence="3" id="KW-0804">Transcription</keyword>
<dbReference type="InterPro" id="IPR036388">
    <property type="entry name" value="WH-like_DNA-bd_sf"/>
</dbReference>
<dbReference type="InterPro" id="IPR036390">
    <property type="entry name" value="WH_DNA-bd_sf"/>
</dbReference>
<dbReference type="GO" id="GO:0003677">
    <property type="term" value="F:DNA binding"/>
    <property type="evidence" value="ECO:0007669"/>
    <property type="project" value="UniProtKB-KW"/>
</dbReference>
<dbReference type="OrthoDB" id="8588347at2"/>
<gene>
    <name evidence="5" type="ORF">FB547_11375</name>
</gene>
<evidence type="ECO:0000259" key="4">
    <source>
        <dbReference type="PROSITE" id="PS50995"/>
    </source>
</evidence>
<dbReference type="SUPFAM" id="SSF46785">
    <property type="entry name" value="Winged helix' DNA-binding domain"/>
    <property type="match status" value="1"/>
</dbReference>
<dbReference type="Pfam" id="PF12802">
    <property type="entry name" value="MarR_2"/>
    <property type="match status" value="1"/>
</dbReference>
<dbReference type="EMBL" id="VIVL01000013">
    <property type="protein sequence ID" value="TWD76193.1"/>
    <property type="molecule type" value="Genomic_DNA"/>
</dbReference>
<evidence type="ECO:0000313" key="6">
    <source>
        <dbReference type="Proteomes" id="UP000319722"/>
    </source>
</evidence>
<organism evidence="5 6">
    <name type="scientific">Variovorax beijingensis</name>
    <dbReference type="NCBI Taxonomy" id="2496117"/>
    <lineage>
        <taxon>Bacteria</taxon>
        <taxon>Pseudomonadati</taxon>
        <taxon>Pseudomonadota</taxon>
        <taxon>Betaproteobacteria</taxon>
        <taxon>Burkholderiales</taxon>
        <taxon>Comamonadaceae</taxon>
        <taxon>Variovorax</taxon>
    </lineage>
</organism>
<evidence type="ECO:0000256" key="3">
    <source>
        <dbReference type="ARBA" id="ARBA00023163"/>
    </source>
</evidence>
<keyword evidence="1" id="KW-0805">Transcription regulation</keyword>
<comment type="caution">
    <text evidence="5">The sequence shown here is derived from an EMBL/GenBank/DDBJ whole genome shotgun (WGS) entry which is preliminary data.</text>
</comment>
<dbReference type="PANTHER" id="PTHR33164">
    <property type="entry name" value="TRANSCRIPTIONAL REGULATOR, MARR FAMILY"/>
    <property type="match status" value="1"/>
</dbReference>
<evidence type="ECO:0000256" key="2">
    <source>
        <dbReference type="ARBA" id="ARBA00023125"/>
    </source>
</evidence>
<dbReference type="RefSeq" id="WP_145746948.1">
    <property type="nucleotide sequence ID" value="NZ_VIVL01000013.1"/>
</dbReference>